<evidence type="ECO:0000313" key="4">
    <source>
        <dbReference type="Proteomes" id="UP000663193"/>
    </source>
</evidence>
<feature type="region of interest" description="Disordered" evidence="2">
    <location>
        <begin position="628"/>
        <end position="651"/>
    </location>
</feature>
<protein>
    <submittedName>
        <fullName evidence="3">Uncharacterized protein</fullName>
    </submittedName>
</protein>
<evidence type="ECO:0000256" key="1">
    <source>
        <dbReference type="SAM" id="Coils"/>
    </source>
</evidence>
<proteinExistence type="predicted"/>
<sequence length="651" mass="72028">MCQFTLQKYADCGHTKLLTDAINTVFCKPIAKQLQRSCYQGLDVAPACCHPLPIPQDNEIAAALQEDLDFDTYNQEDENRIAKLRDSIEESGKKAEKIAEDFEVSMNNDITRLNLNGTLLEPGRKKYDELFMQRRVPRRMFEDLVHFIEKKAARAAGRAGQLSSIGEYIVGDAGSGDSEEAIASLFGDIAESVFVERHGFAPQRAAEHGYLNERQEDGAHIISCSETEAKRLVEIELVTSQYVPAKRNNAGSALYDFPMRQRDFGARLAMSNATFANDKLPKIMGQRNLTVLVTNVLLPHVAAEEAVREAMHREKLEKQKLEKEKLLTAFMEQYSLYEEVPLDEETATSPDEGRTSADADGSKLPASEPAHSIWIKHEKFVDVDRPSLTSKEAIALALRCEYPLGDDDDWECNEVPQESAQVPSEEATQPAPKPKPDTVGRTFTCDFGDDDDDREDRETLVESSEEVDASAPPFNSDTKMEADKHMPSTPTCSTYGTISPHVSTQSPSPSPQSSLGPILRKRSSEQDPPHDKSPSQKSRKNSDAFSGEEMWLKDSESNADGKVDGDTTVESTPATEDVGMPQTPAQNAASPSSYQSTPSPPWHITIGPRATIEFGAATPLGPIVRKRRSEDDILGDESPLQKARMNYEREG</sequence>
<dbReference type="EMBL" id="CP069023">
    <property type="protein sequence ID" value="QRC90167.1"/>
    <property type="molecule type" value="Genomic_DNA"/>
</dbReference>
<reference evidence="4" key="1">
    <citation type="journal article" date="2021" name="BMC Genomics">
        <title>Chromosome-level genome assembly and manually-curated proteome of model necrotroph Parastagonospora nodorum Sn15 reveals a genome-wide trove of candidate effector homologs, and redundancy of virulence-related functions within an accessory chromosome.</title>
        <authorList>
            <person name="Bertazzoni S."/>
            <person name="Jones D.A.B."/>
            <person name="Phan H.T."/>
            <person name="Tan K.-C."/>
            <person name="Hane J.K."/>
        </authorList>
    </citation>
    <scope>NUCLEOTIDE SEQUENCE [LARGE SCALE GENOMIC DNA]</scope>
    <source>
        <strain evidence="4">SN15 / ATCC MYA-4574 / FGSC 10173)</strain>
    </source>
</reference>
<feature type="coiled-coil region" evidence="1">
    <location>
        <begin position="304"/>
        <end position="333"/>
    </location>
</feature>
<dbReference type="VEuPathDB" id="FungiDB:JI435_095720"/>
<accession>A0A7U2ENQ6</accession>
<keyword evidence="1" id="KW-0175">Coiled coil</keyword>
<keyword evidence="4" id="KW-1185">Reference proteome</keyword>
<feature type="region of interest" description="Disordered" evidence="2">
    <location>
        <begin position="409"/>
        <end position="606"/>
    </location>
</feature>
<evidence type="ECO:0000313" key="3">
    <source>
        <dbReference type="EMBL" id="QRC90167.1"/>
    </source>
</evidence>
<dbReference type="AlphaFoldDB" id="A0A7U2ENQ6"/>
<feature type="compositionally biased region" description="Basic and acidic residues" evidence="2">
    <location>
        <begin position="550"/>
        <end position="565"/>
    </location>
</feature>
<feature type="region of interest" description="Disordered" evidence="2">
    <location>
        <begin position="343"/>
        <end position="368"/>
    </location>
</feature>
<gene>
    <name evidence="3" type="ORF">JI435_095720</name>
</gene>
<name>A0A7U2ENQ6_PHANO</name>
<evidence type="ECO:0000256" key="2">
    <source>
        <dbReference type="SAM" id="MobiDB-lite"/>
    </source>
</evidence>
<feature type="compositionally biased region" description="Polar residues" evidence="2">
    <location>
        <begin position="488"/>
        <end position="497"/>
    </location>
</feature>
<organism evidence="3 4">
    <name type="scientific">Phaeosphaeria nodorum (strain SN15 / ATCC MYA-4574 / FGSC 10173)</name>
    <name type="common">Glume blotch fungus</name>
    <name type="synonym">Parastagonospora nodorum</name>
    <dbReference type="NCBI Taxonomy" id="321614"/>
    <lineage>
        <taxon>Eukaryota</taxon>
        <taxon>Fungi</taxon>
        <taxon>Dikarya</taxon>
        <taxon>Ascomycota</taxon>
        <taxon>Pezizomycotina</taxon>
        <taxon>Dothideomycetes</taxon>
        <taxon>Pleosporomycetidae</taxon>
        <taxon>Pleosporales</taxon>
        <taxon>Pleosporineae</taxon>
        <taxon>Phaeosphaeriaceae</taxon>
        <taxon>Parastagonospora</taxon>
    </lineage>
</organism>
<feature type="compositionally biased region" description="Basic and acidic residues" evidence="2">
    <location>
        <begin position="522"/>
        <end position="534"/>
    </location>
</feature>
<dbReference type="Proteomes" id="UP000663193">
    <property type="component" value="Chromosome 1"/>
</dbReference>
<feature type="compositionally biased region" description="Low complexity" evidence="2">
    <location>
        <begin position="499"/>
        <end position="514"/>
    </location>
</feature>
<feature type="compositionally biased region" description="Basic and acidic residues" evidence="2">
    <location>
        <begin position="351"/>
        <end position="361"/>
    </location>
</feature>